<dbReference type="InterPro" id="IPR007351">
    <property type="entry name" value="YjbR"/>
</dbReference>
<dbReference type="AlphaFoldDB" id="A0A5M8P0N7"/>
<dbReference type="SUPFAM" id="SSF142906">
    <property type="entry name" value="YjbR-like"/>
    <property type="match status" value="1"/>
</dbReference>
<dbReference type="PANTHER" id="PTHR35145">
    <property type="entry name" value="CYTOPLASMIC PROTEIN-RELATED"/>
    <property type="match status" value="1"/>
</dbReference>
<evidence type="ECO:0000313" key="1">
    <source>
        <dbReference type="EMBL" id="KAA6302003.1"/>
    </source>
</evidence>
<evidence type="ECO:0008006" key="3">
    <source>
        <dbReference type="Google" id="ProtNLM"/>
    </source>
</evidence>
<proteinExistence type="predicted"/>
<dbReference type="PANTHER" id="PTHR35145:SF1">
    <property type="entry name" value="CYTOPLASMIC PROTEIN"/>
    <property type="match status" value="1"/>
</dbReference>
<reference evidence="1 2" key="1">
    <citation type="submission" date="2019-03" db="EMBL/GenBank/DDBJ databases">
        <title>Single cell metagenomics reveals metabolic interactions within the superorganism composed of flagellate Streblomastix strix and complex community of Bacteroidetes bacteria on its surface.</title>
        <authorList>
            <person name="Treitli S.C."/>
            <person name="Kolisko M."/>
            <person name="Husnik F."/>
            <person name="Keeling P."/>
            <person name="Hampl V."/>
        </authorList>
    </citation>
    <scope>NUCLEOTIDE SEQUENCE [LARGE SCALE GENOMIC DNA]</scope>
    <source>
        <strain evidence="1">St1</strain>
    </source>
</reference>
<sequence length="118" mass="13981">MNVEQLHEYCLSLKDATASFPFDDTSLVFKVQNKMFAFIPLENPELQITVKCDPEKAIELREHYAAAEPAWHFNKKYWNTLYFNRDMNDEAIKGWILHSIDEVMKKLPKTVRDEYYSS</sequence>
<accession>A0A5M8P0N7</accession>
<comment type="caution">
    <text evidence="1">The sequence shown here is derived from an EMBL/GenBank/DDBJ whole genome shotgun (WGS) entry which is preliminary data.</text>
</comment>
<dbReference type="InterPro" id="IPR058532">
    <property type="entry name" value="YjbR/MT2646/Rv2570-like"/>
</dbReference>
<dbReference type="Pfam" id="PF04237">
    <property type="entry name" value="YjbR"/>
    <property type="match status" value="1"/>
</dbReference>
<dbReference type="InterPro" id="IPR038056">
    <property type="entry name" value="YjbR-like_sf"/>
</dbReference>
<name>A0A5M8P0N7_9BACT</name>
<protein>
    <recommendedName>
        <fullName evidence="3">MmcQ-like protein</fullName>
    </recommendedName>
</protein>
<dbReference type="Gene3D" id="3.90.1150.30">
    <property type="match status" value="1"/>
</dbReference>
<dbReference type="EMBL" id="SNRX01000011">
    <property type="protein sequence ID" value="KAA6302003.1"/>
    <property type="molecule type" value="Genomic_DNA"/>
</dbReference>
<gene>
    <name evidence="1" type="ORF">EZS26_001819</name>
</gene>
<evidence type="ECO:0000313" key="2">
    <source>
        <dbReference type="Proteomes" id="UP000324575"/>
    </source>
</evidence>
<organism evidence="1 2">
    <name type="scientific">Candidatus Ordinivivax streblomastigis</name>
    <dbReference type="NCBI Taxonomy" id="2540710"/>
    <lineage>
        <taxon>Bacteria</taxon>
        <taxon>Pseudomonadati</taxon>
        <taxon>Bacteroidota</taxon>
        <taxon>Bacteroidia</taxon>
        <taxon>Bacteroidales</taxon>
        <taxon>Candidatus Ordinivivax</taxon>
    </lineage>
</organism>
<dbReference type="Proteomes" id="UP000324575">
    <property type="component" value="Unassembled WGS sequence"/>
</dbReference>